<evidence type="ECO:0000256" key="7">
    <source>
        <dbReference type="ARBA" id="ARBA00023002"/>
    </source>
</evidence>
<dbReference type="InterPro" id="IPR050584">
    <property type="entry name" value="Cholesterol_7-desaturase"/>
</dbReference>
<evidence type="ECO:0000256" key="11">
    <source>
        <dbReference type="SAM" id="Phobius"/>
    </source>
</evidence>
<keyword evidence="10 11" id="KW-0472">Membrane</keyword>
<dbReference type="InterPro" id="IPR013626">
    <property type="entry name" value="PaO"/>
</dbReference>
<dbReference type="PANTHER" id="PTHR21266:SF32">
    <property type="entry name" value="CHOLESTEROL 7-DESATURASE NVD"/>
    <property type="match status" value="1"/>
</dbReference>
<dbReference type="Proteomes" id="UP001301728">
    <property type="component" value="Unassembled WGS sequence"/>
</dbReference>
<evidence type="ECO:0000256" key="10">
    <source>
        <dbReference type="ARBA" id="ARBA00023136"/>
    </source>
</evidence>
<evidence type="ECO:0000256" key="6">
    <source>
        <dbReference type="ARBA" id="ARBA00022989"/>
    </source>
</evidence>
<dbReference type="RefSeq" id="WP_323272940.1">
    <property type="nucleotide sequence ID" value="NZ_JAYGHT010000140.1"/>
</dbReference>
<keyword evidence="5" id="KW-0809">Transit peptide</keyword>
<evidence type="ECO:0000256" key="8">
    <source>
        <dbReference type="ARBA" id="ARBA00023004"/>
    </source>
</evidence>
<evidence type="ECO:0000256" key="5">
    <source>
        <dbReference type="ARBA" id="ARBA00022946"/>
    </source>
</evidence>
<evidence type="ECO:0000256" key="9">
    <source>
        <dbReference type="ARBA" id="ARBA00023014"/>
    </source>
</evidence>
<dbReference type="InterPro" id="IPR017941">
    <property type="entry name" value="Rieske_2Fe-2S"/>
</dbReference>
<keyword evidence="7" id="KW-0560">Oxidoreductase</keyword>
<evidence type="ECO:0000313" key="14">
    <source>
        <dbReference type="Proteomes" id="UP001301728"/>
    </source>
</evidence>
<dbReference type="SUPFAM" id="SSF50022">
    <property type="entry name" value="ISP domain"/>
    <property type="match status" value="1"/>
</dbReference>
<dbReference type="Gene3D" id="3.90.380.10">
    <property type="entry name" value="Naphthalene 1,2-dioxygenase Alpha Subunit, Chain A, domain 1"/>
    <property type="match status" value="1"/>
</dbReference>
<name>A0ABU5U4E2_9CYAN</name>
<comment type="subcellular location">
    <subcellularLocation>
        <location evidence="1">Membrane</location>
    </subcellularLocation>
</comment>
<keyword evidence="9" id="KW-0411">Iron-sulfur</keyword>
<keyword evidence="2 11" id="KW-0812">Transmembrane</keyword>
<evidence type="ECO:0000259" key="12">
    <source>
        <dbReference type="PROSITE" id="PS51296"/>
    </source>
</evidence>
<evidence type="ECO:0000256" key="4">
    <source>
        <dbReference type="ARBA" id="ARBA00022723"/>
    </source>
</evidence>
<comment type="caution">
    <text evidence="13">The sequence shown here is derived from an EMBL/GenBank/DDBJ whole genome shotgun (WGS) entry which is preliminary data.</text>
</comment>
<protein>
    <submittedName>
        <fullName evidence="13">Rieske 2Fe-2S domain-containing protein</fullName>
    </submittedName>
</protein>
<feature type="transmembrane region" description="Helical" evidence="11">
    <location>
        <begin position="399"/>
        <end position="430"/>
    </location>
</feature>
<accession>A0ABU5U4E2</accession>
<dbReference type="PROSITE" id="PS51296">
    <property type="entry name" value="RIESKE"/>
    <property type="match status" value="1"/>
</dbReference>
<organism evidence="13 14">
    <name type="scientific">Limnoraphis robusta CCNP1315</name>
    <dbReference type="NCBI Taxonomy" id="3110306"/>
    <lineage>
        <taxon>Bacteria</taxon>
        <taxon>Bacillati</taxon>
        <taxon>Cyanobacteriota</taxon>
        <taxon>Cyanophyceae</taxon>
        <taxon>Oscillatoriophycideae</taxon>
        <taxon>Oscillatoriales</taxon>
        <taxon>Sirenicapillariaceae</taxon>
        <taxon>Limnoraphis</taxon>
    </lineage>
</organism>
<keyword evidence="4" id="KW-0479">Metal-binding</keyword>
<sequence>METQFLWTQNWYPVIPLSYLDVSRPTALTLLDKKLVIWRDGNQQWRVMDDVCPHRLVQLSLGSINSEDGTLVCRYHGWCFDGSGKCTKIPMSTDEKLEETARQNQRSKITTYPTQILEGLLWVWPDNSPTAFADCQLKSPATLPECDFDSDSTDWFMSEVPVGYRVSVESSFDPSHAQFLHEGLMVFSPQTAIPMQEFKQVGEMSAETGFTLQHTGYNVYNKNMEATRTFTPPCSNTTIYRHPHGRTDVFQLYFVPTQAGYCRYIGKFFSSENFLAKNKILSLVFKMLPPDIRVSLQHLQGYKLGDQDLRALHSEDVICTTSPEKNYYLPTISDAGVIAFRKWLDKFAGGEPFEEENIKELSSEQLYDRWHRHTKHCPHCRNTVLRLEKIRSFCQSSAILLLIIALILVPFRIAAQLSLTLIILAGLTFLGSLTSDNIRHLFLSSVPRNGLPIVKLYS</sequence>
<reference evidence="13 14" key="1">
    <citation type="submission" date="2023-12" db="EMBL/GenBank/DDBJ databases">
        <title>Baltic Sea Cyanobacteria.</title>
        <authorList>
            <person name="Delbaje E."/>
            <person name="Fewer D.P."/>
            <person name="Shishido T.K."/>
        </authorList>
    </citation>
    <scope>NUCLEOTIDE SEQUENCE [LARGE SCALE GENOMIC DNA]</scope>
    <source>
        <strain evidence="13 14">CCNP 1315</strain>
    </source>
</reference>
<keyword evidence="6 11" id="KW-1133">Transmembrane helix</keyword>
<dbReference type="PANTHER" id="PTHR21266">
    <property type="entry name" value="IRON-SULFUR DOMAIN CONTAINING PROTEIN"/>
    <property type="match status" value="1"/>
</dbReference>
<evidence type="ECO:0000313" key="13">
    <source>
        <dbReference type="EMBL" id="MEA5521880.1"/>
    </source>
</evidence>
<dbReference type="InterPro" id="IPR036922">
    <property type="entry name" value="Rieske_2Fe-2S_sf"/>
</dbReference>
<evidence type="ECO:0000256" key="2">
    <source>
        <dbReference type="ARBA" id="ARBA00022692"/>
    </source>
</evidence>
<feature type="domain" description="Rieske" evidence="12">
    <location>
        <begin position="11"/>
        <end position="123"/>
    </location>
</feature>
<evidence type="ECO:0000256" key="1">
    <source>
        <dbReference type="ARBA" id="ARBA00004370"/>
    </source>
</evidence>
<keyword evidence="14" id="KW-1185">Reference proteome</keyword>
<evidence type="ECO:0000256" key="3">
    <source>
        <dbReference type="ARBA" id="ARBA00022714"/>
    </source>
</evidence>
<dbReference type="SUPFAM" id="SSF55961">
    <property type="entry name" value="Bet v1-like"/>
    <property type="match status" value="1"/>
</dbReference>
<dbReference type="Pfam" id="PF08417">
    <property type="entry name" value="PaO"/>
    <property type="match status" value="1"/>
</dbReference>
<dbReference type="EMBL" id="JAYGHT010000140">
    <property type="protein sequence ID" value="MEA5521880.1"/>
    <property type="molecule type" value="Genomic_DNA"/>
</dbReference>
<proteinExistence type="predicted"/>
<keyword evidence="3" id="KW-0001">2Fe-2S</keyword>
<keyword evidence="8" id="KW-0408">Iron</keyword>
<dbReference type="Gene3D" id="2.102.10.10">
    <property type="entry name" value="Rieske [2Fe-2S] iron-sulphur domain"/>
    <property type="match status" value="1"/>
</dbReference>
<gene>
    <name evidence="13" type="ORF">VB854_23345</name>
</gene>
<dbReference type="Pfam" id="PF00355">
    <property type="entry name" value="Rieske"/>
    <property type="match status" value="1"/>
</dbReference>